<dbReference type="EMBL" id="JARK01001399">
    <property type="protein sequence ID" value="EYC08891.1"/>
    <property type="molecule type" value="Genomic_DNA"/>
</dbReference>
<reference evidence="2" key="1">
    <citation type="journal article" date="2015" name="Nat. Genet.">
        <title>The genome and transcriptome of the zoonotic hookworm Ancylostoma ceylanicum identify infection-specific gene families.</title>
        <authorList>
            <person name="Schwarz E.M."/>
            <person name="Hu Y."/>
            <person name="Antoshechkin I."/>
            <person name="Miller M.M."/>
            <person name="Sternberg P.W."/>
            <person name="Aroian R.V."/>
        </authorList>
    </citation>
    <scope>NUCLEOTIDE SEQUENCE</scope>
    <source>
        <strain evidence="2">HY135</strain>
    </source>
</reference>
<comment type="caution">
    <text evidence="1">The sequence shown here is derived from an EMBL/GenBank/DDBJ whole genome shotgun (WGS) entry which is preliminary data.</text>
</comment>
<dbReference type="Proteomes" id="UP000024635">
    <property type="component" value="Unassembled WGS sequence"/>
</dbReference>
<evidence type="ECO:0000313" key="2">
    <source>
        <dbReference type="Proteomes" id="UP000024635"/>
    </source>
</evidence>
<accession>A0A016U1L8</accession>
<protein>
    <submittedName>
        <fullName evidence="1">Uncharacterized protein</fullName>
    </submittedName>
</protein>
<organism evidence="1 2">
    <name type="scientific">Ancylostoma ceylanicum</name>
    <dbReference type="NCBI Taxonomy" id="53326"/>
    <lineage>
        <taxon>Eukaryota</taxon>
        <taxon>Metazoa</taxon>
        <taxon>Ecdysozoa</taxon>
        <taxon>Nematoda</taxon>
        <taxon>Chromadorea</taxon>
        <taxon>Rhabditida</taxon>
        <taxon>Rhabditina</taxon>
        <taxon>Rhabditomorpha</taxon>
        <taxon>Strongyloidea</taxon>
        <taxon>Ancylostomatidae</taxon>
        <taxon>Ancylostomatinae</taxon>
        <taxon>Ancylostoma</taxon>
    </lineage>
</organism>
<dbReference type="AlphaFoldDB" id="A0A016U1L8"/>
<evidence type="ECO:0000313" key="1">
    <source>
        <dbReference type="EMBL" id="EYC08891.1"/>
    </source>
</evidence>
<keyword evidence="2" id="KW-1185">Reference proteome</keyword>
<name>A0A016U1L8_9BILA</name>
<sequence>MRVKRASVKVWKSGISWMARLVYNKTNNNATDCTPEVSGKHFVEFLAKDFAHHPVQQQGMIYSTDF</sequence>
<proteinExistence type="predicted"/>
<gene>
    <name evidence="1" type="primary">Acey_s0063.g3416</name>
    <name evidence="1" type="ORF">Y032_0063g3416</name>
</gene>